<feature type="transmembrane region" description="Helical" evidence="1">
    <location>
        <begin position="152"/>
        <end position="172"/>
    </location>
</feature>
<accession>A0A6J6Q398</accession>
<reference evidence="2" key="1">
    <citation type="submission" date="2020-05" db="EMBL/GenBank/DDBJ databases">
        <authorList>
            <person name="Chiriac C."/>
            <person name="Salcher M."/>
            <person name="Ghai R."/>
            <person name="Kavagutti S V."/>
        </authorList>
    </citation>
    <scope>NUCLEOTIDE SEQUENCE</scope>
</reference>
<proteinExistence type="predicted"/>
<name>A0A6J6Q398_9ZZZZ</name>
<keyword evidence="1" id="KW-1133">Transmembrane helix</keyword>
<feature type="transmembrane region" description="Helical" evidence="1">
    <location>
        <begin position="229"/>
        <end position="260"/>
    </location>
</feature>
<organism evidence="2">
    <name type="scientific">freshwater metagenome</name>
    <dbReference type="NCBI Taxonomy" id="449393"/>
    <lineage>
        <taxon>unclassified sequences</taxon>
        <taxon>metagenomes</taxon>
        <taxon>ecological metagenomes</taxon>
    </lineage>
</organism>
<sequence length="344" mass="36915">MPEWVPDRRRRGGAGQPVDPVLAAEAWFLHHGLPYFVDDVRADVEAKLSRARVVSVLGVGTLLGALVGTGTGLVTSPSTGFAVGASVLVLWLGTYALRALQASVIAGWALRRAFGSLGLLLPLATRALPMLLLFITFLFINTEVWQVASALHGGVLWSAILFFAAAAIGFLVPRLAQELDEFDDQIHTDDLLAAAEGTPLEAAARELVADGDVDLPEEAQVGGLQMVNLLIVLVVAQVVQVVLLAVAVFGFFIVFGAVAIDPAVVESWIGDAPTYPPGPHLVSVQLIRVATFLAGFSGLYFTVTAITDDTYRREFFTVIMKELQRAVGARVVYRELRRRLSASD</sequence>
<feature type="transmembrane region" description="Helical" evidence="1">
    <location>
        <begin position="280"/>
        <end position="303"/>
    </location>
</feature>
<evidence type="ECO:0000313" key="2">
    <source>
        <dbReference type="EMBL" id="CAB4703605.1"/>
    </source>
</evidence>
<feature type="transmembrane region" description="Helical" evidence="1">
    <location>
        <begin position="80"/>
        <end position="97"/>
    </location>
</feature>
<keyword evidence="1" id="KW-0472">Membrane</keyword>
<dbReference type="AlphaFoldDB" id="A0A6J6Q398"/>
<gene>
    <name evidence="2" type="ORF">UFOPK2579_01066</name>
</gene>
<dbReference type="EMBL" id="CAEZXR010000107">
    <property type="protein sequence ID" value="CAB4703605.1"/>
    <property type="molecule type" value="Genomic_DNA"/>
</dbReference>
<feature type="transmembrane region" description="Helical" evidence="1">
    <location>
        <begin position="53"/>
        <end position="74"/>
    </location>
</feature>
<evidence type="ECO:0000256" key="1">
    <source>
        <dbReference type="SAM" id="Phobius"/>
    </source>
</evidence>
<protein>
    <submittedName>
        <fullName evidence="2">Unannotated protein</fullName>
    </submittedName>
</protein>
<keyword evidence="1" id="KW-0812">Transmembrane</keyword>
<feature type="transmembrane region" description="Helical" evidence="1">
    <location>
        <begin position="117"/>
        <end position="140"/>
    </location>
</feature>